<organism evidence="1 2">
    <name type="scientific">Araneus ventricosus</name>
    <name type="common">Orbweaver spider</name>
    <name type="synonym">Epeira ventricosa</name>
    <dbReference type="NCBI Taxonomy" id="182803"/>
    <lineage>
        <taxon>Eukaryota</taxon>
        <taxon>Metazoa</taxon>
        <taxon>Ecdysozoa</taxon>
        <taxon>Arthropoda</taxon>
        <taxon>Chelicerata</taxon>
        <taxon>Arachnida</taxon>
        <taxon>Araneae</taxon>
        <taxon>Araneomorphae</taxon>
        <taxon>Entelegynae</taxon>
        <taxon>Araneoidea</taxon>
        <taxon>Araneidae</taxon>
        <taxon>Araneus</taxon>
    </lineage>
</organism>
<gene>
    <name evidence="1" type="ORF">AVEN_1327_1</name>
</gene>
<evidence type="ECO:0000313" key="2">
    <source>
        <dbReference type="Proteomes" id="UP000499080"/>
    </source>
</evidence>
<dbReference type="EMBL" id="BGPR01000293">
    <property type="protein sequence ID" value="GBM10992.1"/>
    <property type="molecule type" value="Genomic_DNA"/>
</dbReference>
<name>A0A4Y2D2J9_ARAVE</name>
<proteinExistence type="predicted"/>
<evidence type="ECO:0000313" key="1">
    <source>
        <dbReference type="EMBL" id="GBM10992.1"/>
    </source>
</evidence>
<reference evidence="1 2" key="1">
    <citation type="journal article" date="2019" name="Sci. Rep.">
        <title>Orb-weaving spider Araneus ventricosus genome elucidates the spidroin gene catalogue.</title>
        <authorList>
            <person name="Kono N."/>
            <person name="Nakamura H."/>
            <person name="Ohtoshi R."/>
            <person name="Moran D.A.P."/>
            <person name="Shinohara A."/>
            <person name="Yoshida Y."/>
            <person name="Fujiwara M."/>
            <person name="Mori M."/>
            <person name="Tomita M."/>
            <person name="Arakawa K."/>
        </authorList>
    </citation>
    <scope>NUCLEOTIDE SEQUENCE [LARGE SCALE GENOMIC DNA]</scope>
</reference>
<sequence>MVLCGNGVGNLKVVELMMRKKVDKDTIPTRSNSRDRSPVVSIIPAEKDSGNVVLSYFTCSSPQLDQVQESARPQKNYRRTIHGKGGECSFCWH</sequence>
<keyword evidence="2" id="KW-1185">Reference proteome</keyword>
<accession>A0A4Y2D2J9</accession>
<comment type="caution">
    <text evidence="1">The sequence shown here is derived from an EMBL/GenBank/DDBJ whole genome shotgun (WGS) entry which is preliminary data.</text>
</comment>
<dbReference type="Proteomes" id="UP000499080">
    <property type="component" value="Unassembled WGS sequence"/>
</dbReference>
<dbReference type="AlphaFoldDB" id="A0A4Y2D2J9"/>
<protein>
    <submittedName>
        <fullName evidence="1">Uncharacterized protein</fullName>
    </submittedName>
</protein>